<sequence length="73" mass="8456">MRNVEVYRELRTDQRSRLCETHKERTQIPQRCTELSKSVPAPNGAHNLMNLPICFGVWEETEGPGGNPRKHRV</sequence>
<evidence type="ECO:0000313" key="1">
    <source>
        <dbReference type="EMBL" id="KAG8591226.1"/>
    </source>
</evidence>
<reference evidence="1" key="1">
    <citation type="thesis" date="2020" institute="ProQuest LLC" country="789 East Eisenhower Parkway, Ann Arbor, MI, USA">
        <title>Comparative Genomics and Chromosome Evolution.</title>
        <authorList>
            <person name="Mudd A.B."/>
        </authorList>
    </citation>
    <scope>NUCLEOTIDE SEQUENCE</scope>
    <source>
        <strain evidence="1">237g6f4</strain>
        <tissue evidence="1">Blood</tissue>
    </source>
</reference>
<gene>
    <name evidence="1" type="ORF">GDO81_000095</name>
</gene>
<proteinExistence type="predicted"/>
<name>A0AAV7D3A5_ENGPU</name>
<evidence type="ECO:0000313" key="2">
    <source>
        <dbReference type="Proteomes" id="UP000824782"/>
    </source>
</evidence>
<keyword evidence="2" id="KW-1185">Reference proteome</keyword>
<dbReference type="AlphaFoldDB" id="A0AAV7D3A5"/>
<dbReference type="Proteomes" id="UP000824782">
    <property type="component" value="Unassembled WGS sequence"/>
</dbReference>
<protein>
    <submittedName>
        <fullName evidence="1">Uncharacterized protein</fullName>
    </submittedName>
</protein>
<dbReference type="EMBL" id="WNYA01000001">
    <property type="protein sequence ID" value="KAG8591226.1"/>
    <property type="molecule type" value="Genomic_DNA"/>
</dbReference>
<accession>A0AAV7D3A5</accession>
<organism evidence="1 2">
    <name type="scientific">Engystomops pustulosus</name>
    <name type="common">Tungara frog</name>
    <name type="synonym">Physalaemus pustulosus</name>
    <dbReference type="NCBI Taxonomy" id="76066"/>
    <lineage>
        <taxon>Eukaryota</taxon>
        <taxon>Metazoa</taxon>
        <taxon>Chordata</taxon>
        <taxon>Craniata</taxon>
        <taxon>Vertebrata</taxon>
        <taxon>Euteleostomi</taxon>
        <taxon>Amphibia</taxon>
        <taxon>Batrachia</taxon>
        <taxon>Anura</taxon>
        <taxon>Neobatrachia</taxon>
        <taxon>Hyloidea</taxon>
        <taxon>Leptodactylidae</taxon>
        <taxon>Leiuperinae</taxon>
        <taxon>Engystomops</taxon>
    </lineage>
</organism>
<comment type="caution">
    <text evidence="1">The sequence shown here is derived from an EMBL/GenBank/DDBJ whole genome shotgun (WGS) entry which is preliminary data.</text>
</comment>